<accession>A0A1Y1XK10</accession>
<keyword evidence="1" id="KW-0812">Transmembrane</keyword>
<reference evidence="2 3" key="1">
    <citation type="submission" date="2016-08" db="EMBL/GenBank/DDBJ databases">
        <title>A Parts List for Fungal Cellulosomes Revealed by Comparative Genomics.</title>
        <authorList>
            <consortium name="DOE Joint Genome Institute"/>
            <person name="Haitjema C.H."/>
            <person name="Gilmore S.P."/>
            <person name="Henske J.K."/>
            <person name="Solomon K.V."/>
            <person name="De Groot R."/>
            <person name="Kuo A."/>
            <person name="Mondo S.J."/>
            <person name="Salamov A.A."/>
            <person name="Labutti K."/>
            <person name="Zhao Z."/>
            <person name="Chiniquy J."/>
            <person name="Barry K."/>
            <person name="Brewer H.M."/>
            <person name="Purvine S.O."/>
            <person name="Wright A.T."/>
            <person name="Boxma B."/>
            <person name="Van Alen T."/>
            <person name="Hackstein J.H."/>
            <person name="Baker S.E."/>
            <person name="Grigoriev I.V."/>
            <person name="O'Malley M.A."/>
        </authorList>
    </citation>
    <scope>NUCLEOTIDE SEQUENCE [LARGE SCALE GENOMIC DNA]</scope>
    <source>
        <strain evidence="2 3">S4</strain>
    </source>
</reference>
<keyword evidence="1" id="KW-0472">Membrane</keyword>
<dbReference type="Proteomes" id="UP000193944">
    <property type="component" value="Unassembled WGS sequence"/>
</dbReference>
<protein>
    <submittedName>
        <fullName evidence="2">Uncharacterized protein</fullName>
    </submittedName>
</protein>
<evidence type="ECO:0000313" key="3">
    <source>
        <dbReference type="Proteomes" id="UP000193944"/>
    </source>
</evidence>
<feature type="transmembrane region" description="Helical" evidence="1">
    <location>
        <begin position="70"/>
        <end position="94"/>
    </location>
</feature>
<keyword evidence="1" id="KW-1133">Transmembrane helix</keyword>
<feature type="transmembrane region" description="Helical" evidence="1">
    <location>
        <begin position="12"/>
        <end position="33"/>
    </location>
</feature>
<evidence type="ECO:0000313" key="2">
    <source>
        <dbReference type="EMBL" id="ORX85684.1"/>
    </source>
</evidence>
<comment type="caution">
    <text evidence="2">The sequence shown here is derived from an EMBL/GenBank/DDBJ whole genome shotgun (WGS) entry which is preliminary data.</text>
</comment>
<dbReference type="AlphaFoldDB" id="A0A1Y1XK10"/>
<feature type="transmembrane region" description="Helical" evidence="1">
    <location>
        <begin position="39"/>
        <end position="58"/>
    </location>
</feature>
<gene>
    <name evidence="2" type="ORF">BCR32DRAFT_304166</name>
</gene>
<organism evidence="2 3">
    <name type="scientific">Anaeromyces robustus</name>
    <dbReference type="NCBI Taxonomy" id="1754192"/>
    <lineage>
        <taxon>Eukaryota</taxon>
        <taxon>Fungi</taxon>
        <taxon>Fungi incertae sedis</taxon>
        <taxon>Chytridiomycota</taxon>
        <taxon>Chytridiomycota incertae sedis</taxon>
        <taxon>Neocallimastigomycetes</taxon>
        <taxon>Neocallimastigales</taxon>
        <taxon>Neocallimastigaceae</taxon>
        <taxon>Anaeromyces</taxon>
    </lineage>
</organism>
<sequence length="181" mass="21392">MAFNDTKDNHSILISIIISIIYIIHFIIKIIILDEQIKDDIFTLVVVSLATILFIYYEKNKKKILNCSTYGFYCVVVFFIVLYQTIITLFNIIFSITNSDKMESQIYTIFTNSRIYGDKYKKYTPDELDDFLKKIFIIVIIFQLIINSIMIYFTYYFHKLNKASKNACEAEGPFRRIEEAN</sequence>
<feature type="transmembrane region" description="Helical" evidence="1">
    <location>
        <begin position="135"/>
        <end position="157"/>
    </location>
</feature>
<keyword evidence="3" id="KW-1185">Reference proteome</keyword>
<evidence type="ECO:0000256" key="1">
    <source>
        <dbReference type="SAM" id="Phobius"/>
    </source>
</evidence>
<name>A0A1Y1XK10_9FUNG</name>
<dbReference type="EMBL" id="MCFG01000032">
    <property type="protein sequence ID" value="ORX85684.1"/>
    <property type="molecule type" value="Genomic_DNA"/>
</dbReference>
<proteinExistence type="predicted"/>
<reference evidence="2 3" key="2">
    <citation type="submission" date="2016-08" db="EMBL/GenBank/DDBJ databases">
        <title>Pervasive Adenine N6-methylation of Active Genes in Fungi.</title>
        <authorList>
            <consortium name="DOE Joint Genome Institute"/>
            <person name="Mondo S.J."/>
            <person name="Dannebaum R.O."/>
            <person name="Kuo R.C."/>
            <person name="Labutti K."/>
            <person name="Haridas S."/>
            <person name="Kuo A."/>
            <person name="Salamov A."/>
            <person name="Ahrendt S.R."/>
            <person name="Lipzen A."/>
            <person name="Sullivan W."/>
            <person name="Andreopoulos W.B."/>
            <person name="Clum A."/>
            <person name="Lindquist E."/>
            <person name="Daum C."/>
            <person name="Ramamoorthy G.K."/>
            <person name="Gryganskyi A."/>
            <person name="Culley D."/>
            <person name="Magnuson J.K."/>
            <person name="James T.Y."/>
            <person name="O'Malley M.A."/>
            <person name="Stajich J.E."/>
            <person name="Spatafora J.W."/>
            <person name="Visel A."/>
            <person name="Grigoriev I.V."/>
        </authorList>
    </citation>
    <scope>NUCLEOTIDE SEQUENCE [LARGE SCALE GENOMIC DNA]</scope>
    <source>
        <strain evidence="2 3">S4</strain>
    </source>
</reference>